<evidence type="ECO:0000313" key="1">
    <source>
        <dbReference type="Proteomes" id="UP000504611"/>
    </source>
</evidence>
<gene>
    <name evidence="2" type="primary">LOC104943244</name>
</gene>
<sequence length="231" mass="25651">MPASPVCFSAKPVLSCELQEPLGTLPVWQLSRDRRVTEIFNGTEALVSTEPKETTVKLLKISELWEGVYSCAYHQKKNDLTISHQASALMDLALLPDILIRTEPGFPKCDSPDEALSVKVICEIEKNTENYTVTWAHEHLFNAVPSEETIKTFTADATVTCTKSGLPTVTCNFINRCNETRSAKVNINIIYEDDKFCPAEGDWGNTKVGFTGRLKCKGATGHRTRTCTKGY</sequence>
<accession>A0A6I9MR67</accession>
<dbReference type="RefSeq" id="XP_010766892.1">
    <property type="nucleotide sequence ID" value="XM_010768590.1"/>
</dbReference>
<proteinExistence type="predicted"/>
<evidence type="ECO:0008006" key="3">
    <source>
        <dbReference type="Google" id="ProtNLM"/>
    </source>
</evidence>
<dbReference type="OrthoDB" id="10040049at2759"/>
<reference evidence="2" key="1">
    <citation type="submission" date="2025-08" db="UniProtKB">
        <authorList>
            <consortium name="RefSeq"/>
        </authorList>
    </citation>
    <scope>IDENTIFICATION</scope>
    <source>
        <tissue evidence="2">Muscle</tissue>
    </source>
</reference>
<protein>
    <recommendedName>
        <fullName evidence="3">Ig-like domain-containing protein</fullName>
    </recommendedName>
</protein>
<dbReference type="GeneID" id="104943244"/>
<organism evidence="1 2">
    <name type="scientific">Notothenia coriiceps</name>
    <name type="common">black rockcod</name>
    <dbReference type="NCBI Taxonomy" id="8208"/>
    <lineage>
        <taxon>Eukaryota</taxon>
        <taxon>Metazoa</taxon>
        <taxon>Chordata</taxon>
        <taxon>Craniata</taxon>
        <taxon>Vertebrata</taxon>
        <taxon>Euteleostomi</taxon>
        <taxon>Actinopterygii</taxon>
        <taxon>Neopterygii</taxon>
        <taxon>Teleostei</taxon>
        <taxon>Neoteleostei</taxon>
        <taxon>Acanthomorphata</taxon>
        <taxon>Eupercaria</taxon>
        <taxon>Perciformes</taxon>
        <taxon>Notothenioidei</taxon>
        <taxon>Nototheniidae</taxon>
        <taxon>Notothenia</taxon>
    </lineage>
</organism>
<dbReference type="Proteomes" id="UP000504611">
    <property type="component" value="Unplaced"/>
</dbReference>
<keyword evidence="1" id="KW-1185">Reference proteome</keyword>
<name>A0A6I9MR67_9TELE</name>
<evidence type="ECO:0000313" key="2">
    <source>
        <dbReference type="RefSeq" id="XP_010766892.1"/>
    </source>
</evidence>
<dbReference type="KEGG" id="ncc:104943244"/>
<dbReference type="AlphaFoldDB" id="A0A6I9MR67"/>